<dbReference type="RefSeq" id="XP_001876204.1">
    <property type="nucleotide sequence ID" value="XM_001876169.1"/>
</dbReference>
<feature type="transmembrane region" description="Helical" evidence="1">
    <location>
        <begin position="40"/>
        <end position="68"/>
    </location>
</feature>
<proteinExistence type="predicted"/>
<keyword evidence="3" id="KW-1185">Reference proteome</keyword>
<evidence type="ECO:0000313" key="3">
    <source>
        <dbReference type="Proteomes" id="UP000001194"/>
    </source>
</evidence>
<keyword evidence="1" id="KW-1133">Transmembrane helix</keyword>
<accession>B0CV93</accession>
<dbReference type="KEGG" id="lbc:LACBIDRAFT_308987"/>
<keyword evidence="1" id="KW-0812">Transmembrane</keyword>
<evidence type="ECO:0000313" key="2">
    <source>
        <dbReference type="EMBL" id="EDR13706.1"/>
    </source>
</evidence>
<keyword evidence="1" id="KW-0472">Membrane</keyword>
<dbReference type="GeneID" id="6071415"/>
<protein>
    <submittedName>
        <fullName evidence="2">Predicted protein</fullName>
    </submittedName>
</protein>
<dbReference type="HOGENOM" id="CLU_1806493_0_0_1"/>
<name>B0CV93_LACBS</name>
<gene>
    <name evidence="2" type="ORF">LACBIDRAFT_308987</name>
</gene>
<evidence type="ECO:0000256" key="1">
    <source>
        <dbReference type="SAM" id="Phobius"/>
    </source>
</evidence>
<dbReference type="Proteomes" id="UP000001194">
    <property type="component" value="Unassembled WGS sequence"/>
</dbReference>
<dbReference type="InParanoid" id="B0CV93"/>
<dbReference type="AlphaFoldDB" id="B0CV93"/>
<dbReference type="EMBL" id="DS547093">
    <property type="protein sequence ID" value="EDR13706.1"/>
    <property type="molecule type" value="Genomic_DNA"/>
</dbReference>
<reference evidence="2 3" key="1">
    <citation type="journal article" date="2008" name="Nature">
        <title>The genome of Laccaria bicolor provides insights into mycorrhizal symbiosis.</title>
        <authorList>
            <person name="Martin F."/>
            <person name="Aerts A."/>
            <person name="Ahren D."/>
            <person name="Brun A."/>
            <person name="Danchin E.G.J."/>
            <person name="Duchaussoy F."/>
            <person name="Gibon J."/>
            <person name="Kohler A."/>
            <person name="Lindquist E."/>
            <person name="Pereda V."/>
            <person name="Salamov A."/>
            <person name="Shapiro H.J."/>
            <person name="Wuyts J."/>
            <person name="Blaudez D."/>
            <person name="Buee M."/>
            <person name="Brokstein P."/>
            <person name="Canbaeck B."/>
            <person name="Cohen D."/>
            <person name="Courty P.E."/>
            <person name="Coutinho P.M."/>
            <person name="Delaruelle C."/>
            <person name="Detter J.C."/>
            <person name="Deveau A."/>
            <person name="DiFazio S."/>
            <person name="Duplessis S."/>
            <person name="Fraissinet-Tachet L."/>
            <person name="Lucic E."/>
            <person name="Frey-Klett P."/>
            <person name="Fourrey C."/>
            <person name="Feussner I."/>
            <person name="Gay G."/>
            <person name="Grimwood J."/>
            <person name="Hoegger P.J."/>
            <person name="Jain P."/>
            <person name="Kilaru S."/>
            <person name="Labbe J."/>
            <person name="Lin Y.C."/>
            <person name="Legue V."/>
            <person name="Le Tacon F."/>
            <person name="Marmeisse R."/>
            <person name="Melayah D."/>
            <person name="Montanini B."/>
            <person name="Muratet M."/>
            <person name="Nehls U."/>
            <person name="Niculita-Hirzel H."/>
            <person name="Oudot-Le Secq M.P."/>
            <person name="Peter M."/>
            <person name="Quesneville H."/>
            <person name="Rajashekar B."/>
            <person name="Reich M."/>
            <person name="Rouhier N."/>
            <person name="Schmutz J."/>
            <person name="Yin T."/>
            <person name="Chalot M."/>
            <person name="Henrissat B."/>
            <person name="Kuees U."/>
            <person name="Lucas S."/>
            <person name="Van de Peer Y."/>
            <person name="Podila G.K."/>
            <person name="Polle A."/>
            <person name="Pukkila P.J."/>
            <person name="Richardson P.M."/>
            <person name="Rouze P."/>
            <person name="Sanders I.R."/>
            <person name="Stajich J.E."/>
            <person name="Tunlid A."/>
            <person name="Tuskan G."/>
            <person name="Grigoriev I.V."/>
        </authorList>
    </citation>
    <scope>NUCLEOTIDE SEQUENCE [LARGE SCALE GENOMIC DNA]</scope>
    <source>
        <strain evidence="3">S238N-H82 / ATCC MYA-4686</strain>
    </source>
</reference>
<sequence length="143" mass="16309">MPTFAKGRSRDFLSFYISTVAVVSGYFMQHDRQLRKVDAFPFLIILHICCFYACISVVATISTSHFYFNVITLHRLNHCNPSCTLQSTSNPGPFHLPIFSSSSKSSNSIHHLFKRREPPTSFDVPEVLPHDLAIIKRSVPLFY</sequence>
<organism evidence="3">
    <name type="scientific">Laccaria bicolor (strain S238N-H82 / ATCC MYA-4686)</name>
    <name type="common">Bicoloured deceiver</name>
    <name type="synonym">Laccaria laccata var. bicolor</name>
    <dbReference type="NCBI Taxonomy" id="486041"/>
    <lineage>
        <taxon>Eukaryota</taxon>
        <taxon>Fungi</taxon>
        <taxon>Dikarya</taxon>
        <taxon>Basidiomycota</taxon>
        <taxon>Agaricomycotina</taxon>
        <taxon>Agaricomycetes</taxon>
        <taxon>Agaricomycetidae</taxon>
        <taxon>Agaricales</taxon>
        <taxon>Agaricineae</taxon>
        <taxon>Hydnangiaceae</taxon>
        <taxon>Laccaria</taxon>
    </lineage>
</organism>
<feature type="transmembrane region" description="Helical" evidence="1">
    <location>
        <begin position="12"/>
        <end position="28"/>
    </location>
</feature>